<dbReference type="InterPro" id="IPR008964">
    <property type="entry name" value="Invasin/intimin_cell_adhesion"/>
</dbReference>
<feature type="compositionally biased region" description="Polar residues" evidence="1">
    <location>
        <begin position="198"/>
        <end position="211"/>
    </location>
</feature>
<organism evidence="4 5">
    <name type="scientific">Segatella bryantii</name>
    <name type="common">Prevotella bryantii</name>
    <dbReference type="NCBI Taxonomy" id="77095"/>
    <lineage>
        <taxon>Bacteria</taxon>
        <taxon>Pseudomonadati</taxon>
        <taxon>Bacteroidota</taxon>
        <taxon>Bacteroidia</taxon>
        <taxon>Bacteroidales</taxon>
        <taxon>Prevotellaceae</taxon>
        <taxon>Segatella</taxon>
    </lineage>
</organism>
<dbReference type="SUPFAM" id="SSF49373">
    <property type="entry name" value="Invasin/intimin cell-adhesion fragments"/>
    <property type="match status" value="1"/>
</dbReference>
<feature type="signal peptide" evidence="2">
    <location>
        <begin position="1"/>
        <end position="19"/>
    </location>
</feature>
<protein>
    <recommendedName>
        <fullName evidence="3">BIG2 domain-containing protein</fullName>
    </recommendedName>
</protein>
<evidence type="ECO:0000256" key="1">
    <source>
        <dbReference type="SAM" id="MobiDB-lite"/>
    </source>
</evidence>
<dbReference type="Gene3D" id="2.60.40.2630">
    <property type="match status" value="1"/>
</dbReference>
<gene>
    <name evidence="4" type="ORF">PRRU23_21540</name>
</gene>
<dbReference type="InterPro" id="IPR042278">
    <property type="entry name" value="Mfa-like_1_N"/>
</dbReference>
<dbReference type="Gene3D" id="2.60.40.2620">
    <property type="entry name" value="Fimbrillin-like"/>
    <property type="match status" value="1"/>
</dbReference>
<dbReference type="InterPro" id="IPR025049">
    <property type="entry name" value="Mfa-like_1"/>
</dbReference>
<proteinExistence type="predicted"/>
<comment type="caution">
    <text evidence="4">The sequence shown here is derived from an EMBL/GenBank/DDBJ whole genome shotgun (WGS) entry which is preliminary data.</text>
</comment>
<evidence type="ECO:0000313" key="4">
    <source>
        <dbReference type="EMBL" id="GJG28454.1"/>
    </source>
</evidence>
<dbReference type="EMBL" id="BPTR01000001">
    <property type="protein sequence ID" value="GJG28454.1"/>
    <property type="molecule type" value="Genomic_DNA"/>
</dbReference>
<dbReference type="RefSeq" id="WP_006283272.1">
    <property type="nucleotide sequence ID" value="NZ_BPTR01000001.1"/>
</dbReference>
<name>A0AA37HYQ3_SEGBR</name>
<reference evidence="4" key="1">
    <citation type="submission" date="2021-08" db="EMBL/GenBank/DDBJ databases">
        <title>Prevotella lacticifex sp. nov., isolated from rumen of cow.</title>
        <authorList>
            <person name="Shinkai T."/>
            <person name="Ikeyama N."/>
            <person name="Kumagai M."/>
            <person name="Ohmori H."/>
            <person name="Sakamoto M."/>
            <person name="Ohkuma M."/>
            <person name="Mitsumori M."/>
        </authorList>
    </citation>
    <scope>NUCLEOTIDE SEQUENCE</scope>
    <source>
        <strain evidence="4">DSM 11371</strain>
    </source>
</reference>
<dbReference type="PROSITE" id="PS51257">
    <property type="entry name" value="PROKAR_LIPOPROTEIN"/>
    <property type="match status" value="1"/>
</dbReference>
<dbReference type="CDD" id="cd13120">
    <property type="entry name" value="BF2867_like_N"/>
    <property type="match status" value="1"/>
</dbReference>
<sequence>MKATKYLSMAALALMGVLASCQSDDEAVSITRPNNAVSVNFSVGSLQGTTRSNAAATDDTQRQFNQGDQISVSTNDQEAVIFHCTSTENQTWTEAEANKFLLWTQPMLSFSAYYPVTTGTSMTTFTMPADQSSEAKIALADYMTRQQNISRPEGGSDIQMQLERKMARVIVRISGFGSQYRDDQKTVSNVSIYSEASGIENGNSTGSSTEITPYAQGDGGQGSTYTALVVPGYGDSGARFITLTDGEGSTLLVKGIPELEAGNSYTFNLVVGKNRIEVASVTVQDWTTGEILAGGQAQEVSASVTAITLNKTETQLGVGNTETLSVSSVTPDNATDQTVTWSSDNPSVATVDASTGEVTGVAKGTANITATANDGSGVSATCAVNVSTLAAAFVNGAVIKVYFKWDGNIAGDYVQGTYGYGSFEADKGGNKWSLDDDAVYRVVKSGNNITISAGFYDYEYEGMEWTFNAASDTYTYTPGLYVSSEPNDYGLISVTLNGIDITDKLTKQ</sequence>
<dbReference type="CDD" id="cd13121">
    <property type="entry name" value="BF2867_like_C"/>
    <property type="match status" value="1"/>
</dbReference>
<feature type="domain" description="BIG2" evidence="3">
    <location>
        <begin position="303"/>
        <end position="382"/>
    </location>
</feature>
<dbReference type="Pfam" id="PF02368">
    <property type="entry name" value="Big_2"/>
    <property type="match status" value="1"/>
</dbReference>
<dbReference type="InterPro" id="IPR003343">
    <property type="entry name" value="Big_2"/>
</dbReference>
<evidence type="ECO:0000259" key="3">
    <source>
        <dbReference type="SMART" id="SM00635"/>
    </source>
</evidence>
<feature type="region of interest" description="Disordered" evidence="1">
    <location>
        <begin position="198"/>
        <end position="220"/>
    </location>
</feature>
<evidence type="ECO:0000313" key="5">
    <source>
        <dbReference type="Proteomes" id="UP000887043"/>
    </source>
</evidence>
<evidence type="ECO:0000256" key="2">
    <source>
        <dbReference type="SAM" id="SignalP"/>
    </source>
</evidence>
<dbReference type="Proteomes" id="UP000887043">
    <property type="component" value="Unassembled WGS sequence"/>
</dbReference>
<keyword evidence="2" id="KW-0732">Signal</keyword>
<feature type="chain" id="PRO_5041325331" description="BIG2 domain-containing protein" evidence="2">
    <location>
        <begin position="20"/>
        <end position="508"/>
    </location>
</feature>
<dbReference type="Gene3D" id="2.60.40.1080">
    <property type="match status" value="1"/>
</dbReference>
<dbReference type="Pfam" id="PF13149">
    <property type="entry name" value="Mfa_like_1"/>
    <property type="match status" value="1"/>
</dbReference>
<dbReference type="SMART" id="SM00635">
    <property type="entry name" value="BID_2"/>
    <property type="match status" value="1"/>
</dbReference>
<accession>A0AA37HYQ3</accession>
<dbReference type="AlphaFoldDB" id="A0AA37HYQ3"/>